<organism evidence="1 2">
    <name type="scientific">Amblyomma americanum</name>
    <name type="common">Lone star tick</name>
    <dbReference type="NCBI Taxonomy" id="6943"/>
    <lineage>
        <taxon>Eukaryota</taxon>
        <taxon>Metazoa</taxon>
        <taxon>Ecdysozoa</taxon>
        <taxon>Arthropoda</taxon>
        <taxon>Chelicerata</taxon>
        <taxon>Arachnida</taxon>
        <taxon>Acari</taxon>
        <taxon>Parasitiformes</taxon>
        <taxon>Ixodida</taxon>
        <taxon>Ixodoidea</taxon>
        <taxon>Ixodidae</taxon>
        <taxon>Amblyomminae</taxon>
        <taxon>Amblyomma</taxon>
    </lineage>
</organism>
<gene>
    <name evidence="1" type="ORF">V5799_032169</name>
</gene>
<keyword evidence="2" id="KW-1185">Reference proteome</keyword>
<reference evidence="1 2" key="1">
    <citation type="journal article" date="2023" name="Arcadia Sci">
        <title>De novo assembly of a long-read Amblyomma americanum tick genome.</title>
        <authorList>
            <person name="Chou S."/>
            <person name="Poskanzer K.E."/>
            <person name="Rollins M."/>
            <person name="Thuy-Boun P.S."/>
        </authorList>
    </citation>
    <scope>NUCLEOTIDE SEQUENCE [LARGE SCALE GENOMIC DNA]</scope>
    <source>
        <strain evidence="1">F_SG_1</strain>
        <tissue evidence="1">Salivary glands</tissue>
    </source>
</reference>
<accession>A0AAQ4DRY1</accession>
<evidence type="ECO:0000313" key="1">
    <source>
        <dbReference type="EMBL" id="KAK8765221.1"/>
    </source>
</evidence>
<dbReference type="Proteomes" id="UP001321473">
    <property type="component" value="Unassembled WGS sequence"/>
</dbReference>
<dbReference type="AlphaFoldDB" id="A0AAQ4DRY1"/>
<sequence>MQVLRCRSILQPCRSVTTQSGSCSTWVESDSPPPGLLSPLRGLDPCWLASGPRAAMESPCPRTLRGHTCSTGTRSTSGHC</sequence>
<comment type="caution">
    <text evidence="1">The sequence shown here is derived from an EMBL/GenBank/DDBJ whole genome shotgun (WGS) entry which is preliminary data.</text>
</comment>
<protein>
    <submittedName>
        <fullName evidence="1">Uncharacterized protein</fullName>
    </submittedName>
</protein>
<dbReference type="EMBL" id="JARKHS020027612">
    <property type="protein sequence ID" value="KAK8765221.1"/>
    <property type="molecule type" value="Genomic_DNA"/>
</dbReference>
<evidence type="ECO:0000313" key="2">
    <source>
        <dbReference type="Proteomes" id="UP001321473"/>
    </source>
</evidence>
<name>A0AAQ4DRY1_AMBAM</name>
<proteinExistence type="predicted"/>